<proteinExistence type="predicted"/>
<accession>A0ABP8HAZ6</accession>
<feature type="transmembrane region" description="Helical" evidence="1">
    <location>
        <begin position="103"/>
        <end position="121"/>
    </location>
</feature>
<reference evidence="3" key="1">
    <citation type="journal article" date="2019" name="Int. J. Syst. Evol. Microbiol.">
        <title>The Global Catalogue of Microorganisms (GCM) 10K type strain sequencing project: providing services to taxonomists for standard genome sequencing and annotation.</title>
        <authorList>
            <consortium name="The Broad Institute Genomics Platform"/>
            <consortium name="The Broad Institute Genome Sequencing Center for Infectious Disease"/>
            <person name="Wu L."/>
            <person name="Ma J."/>
        </authorList>
    </citation>
    <scope>NUCLEOTIDE SEQUENCE [LARGE SCALE GENOMIC DNA]</scope>
    <source>
        <strain evidence="3">JCM 17919</strain>
    </source>
</reference>
<keyword evidence="1" id="KW-0472">Membrane</keyword>
<sequence length="145" mass="15564">MFRTRSLLFSFLAFIAGIGASSLLAAAGFVLLTRGLGWDEARMETNSGWAASCAIMLAGLAGGGALGALVAPRWTVAGSQSVFYVVLIAITYGFNTAEPGEWIGIYALVIAGPLLGHWPVWRRQRRRLQAAAPPQDFTFEHTPRP</sequence>
<feature type="transmembrane region" description="Helical" evidence="1">
    <location>
        <begin position="81"/>
        <end position="97"/>
    </location>
</feature>
<keyword evidence="3" id="KW-1185">Reference proteome</keyword>
<evidence type="ECO:0000256" key="1">
    <source>
        <dbReference type="SAM" id="Phobius"/>
    </source>
</evidence>
<dbReference type="Proteomes" id="UP001501725">
    <property type="component" value="Unassembled WGS sequence"/>
</dbReference>
<dbReference type="EMBL" id="BAABGY010000009">
    <property type="protein sequence ID" value="GAA4336884.1"/>
    <property type="molecule type" value="Genomic_DNA"/>
</dbReference>
<evidence type="ECO:0000313" key="3">
    <source>
        <dbReference type="Proteomes" id="UP001501725"/>
    </source>
</evidence>
<feature type="transmembrane region" description="Helical" evidence="1">
    <location>
        <begin position="49"/>
        <end position="69"/>
    </location>
</feature>
<dbReference type="RefSeq" id="WP_345256809.1">
    <property type="nucleotide sequence ID" value="NZ_BAABGY010000009.1"/>
</dbReference>
<gene>
    <name evidence="2" type="ORF">GCM10023184_32420</name>
</gene>
<evidence type="ECO:0000313" key="2">
    <source>
        <dbReference type="EMBL" id="GAA4336884.1"/>
    </source>
</evidence>
<keyword evidence="1" id="KW-0812">Transmembrane</keyword>
<organism evidence="2 3">
    <name type="scientific">Flaviaesturariibacter amylovorans</name>
    <dbReference type="NCBI Taxonomy" id="1084520"/>
    <lineage>
        <taxon>Bacteria</taxon>
        <taxon>Pseudomonadati</taxon>
        <taxon>Bacteroidota</taxon>
        <taxon>Chitinophagia</taxon>
        <taxon>Chitinophagales</taxon>
        <taxon>Chitinophagaceae</taxon>
        <taxon>Flaviaestuariibacter</taxon>
    </lineage>
</organism>
<protein>
    <submittedName>
        <fullName evidence="2">Uncharacterized protein</fullName>
    </submittedName>
</protein>
<name>A0ABP8HAZ6_9BACT</name>
<keyword evidence="1" id="KW-1133">Transmembrane helix</keyword>
<comment type="caution">
    <text evidence="2">The sequence shown here is derived from an EMBL/GenBank/DDBJ whole genome shotgun (WGS) entry which is preliminary data.</text>
</comment>